<feature type="transmembrane region" description="Helical" evidence="7">
    <location>
        <begin position="364"/>
        <end position="388"/>
    </location>
</feature>
<feature type="domain" description="ABC3 transporter permease C-terminal" evidence="8">
    <location>
        <begin position="737"/>
        <end position="856"/>
    </location>
</feature>
<feature type="transmembrane region" description="Helical" evidence="7">
    <location>
        <begin position="409"/>
        <end position="430"/>
    </location>
</feature>
<dbReference type="Proteomes" id="UP000309033">
    <property type="component" value="Unassembled WGS sequence"/>
</dbReference>
<comment type="subcellular location">
    <subcellularLocation>
        <location evidence="1">Cell membrane</location>
        <topology evidence="1">Multi-pass membrane protein</topology>
    </subcellularLocation>
</comment>
<accession>A0A5R8Z8X1</accession>
<dbReference type="PANTHER" id="PTHR30572:SF4">
    <property type="entry name" value="ABC TRANSPORTER PERMEASE YTRF"/>
    <property type="match status" value="1"/>
</dbReference>
<dbReference type="EMBL" id="VANP01000003">
    <property type="protein sequence ID" value="TLP62259.1"/>
    <property type="molecule type" value="Genomic_DNA"/>
</dbReference>
<feature type="transmembrane region" description="Helical" evidence="7">
    <location>
        <begin position="21"/>
        <end position="47"/>
    </location>
</feature>
<evidence type="ECO:0000256" key="5">
    <source>
        <dbReference type="ARBA" id="ARBA00023136"/>
    </source>
</evidence>
<feature type="transmembrane region" description="Helical" evidence="7">
    <location>
        <begin position="842"/>
        <end position="866"/>
    </location>
</feature>
<keyword evidence="10" id="KW-1185">Reference proteome</keyword>
<dbReference type="PANTHER" id="PTHR30572">
    <property type="entry name" value="MEMBRANE COMPONENT OF TRANSPORTER-RELATED"/>
    <property type="match status" value="1"/>
</dbReference>
<feature type="domain" description="ABC3 transporter permease C-terminal" evidence="8">
    <location>
        <begin position="280"/>
        <end position="392"/>
    </location>
</feature>
<evidence type="ECO:0000256" key="4">
    <source>
        <dbReference type="ARBA" id="ARBA00022989"/>
    </source>
</evidence>
<evidence type="ECO:0000259" key="8">
    <source>
        <dbReference type="Pfam" id="PF02687"/>
    </source>
</evidence>
<proteinExistence type="inferred from homology"/>
<evidence type="ECO:0000256" key="2">
    <source>
        <dbReference type="ARBA" id="ARBA00022475"/>
    </source>
</evidence>
<dbReference type="GO" id="GO:0022857">
    <property type="term" value="F:transmembrane transporter activity"/>
    <property type="evidence" value="ECO:0007669"/>
    <property type="project" value="TreeGrafter"/>
</dbReference>
<dbReference type="InterPro" id="IPR050250">
    <property type="entry name" value="Macrolide_Exporter_MacB"/>
</dbReference>
<dbReference type="Pfam" id="PF02687">
    <property type="entry name" value="FtsX"/>
    <property type="match status" value="2"/>
</dbReference>
<feature type="transmembrane region" description="Helical" evidence="7">
    <location>
        <begin position="324"/>
        <end position="344"/>
    </location>
</feature>
<feature type="transmembrane region" description="Helical" evidence="7">
    <location>
        <begin position="780"/>
        <end position="802"/>
    </location>
</feature>
<evidence type="ECO:0000313" key="10">
    <source>
        <dbReference type="Proteomes" id="UP000309033"/>
    </source>
</evidence>
<dbReference type="AlphaFoldDB" id="A0A5R8Z8X1"/>
<sequence>MRGLRAALRISRRTAWRSKGRSALILAMLALPVAVITFTLTTFATLYTAHQGHYPLGRADALVQGARELSGLRQSAWGDNVSLRPGTKATPYTRAEIAGFLPGSRLIPVSQRSIRYLAPGGYEQGLVRQVDLRDPMSQDTFRLVRGRLPTAPGEAVISAQRLDKQVRPGVTLLATEERRPLRIVGVALFAQVWPMPDVVAFPGSLPDSGFSSGNPINMTYSWLVDAPRPLSWADVRRLNARGLLVASRAVADSASASAPQYDLRFDRSTLPVLPWMGIALLQVVLAAGPAFAVGRRRRAREFALVAAQGGSPAQLRMIALADGLLFGVAGAATGAVIGVVAVPLATPGLELWAKALVDPFIVPWTSVVLVSVLGVVAGVLAALVPALGAGRTDAAAVLTGRRERRRDRAGRPLLGAVLVVAGLTATAVSAGHGVHWIAASALLTQLGLVALVPALVGAVGRAAARLPLPLRFAVRDAVRNRGRTAPAVAAVMTTVVVLTATGVAWQTSVVHSSPFQRDQQQGPTGSLQITAREITPRLWDRIRNAVQRELPTGVPLVEGRALATKAGVPLGVTLPEPVQSGNQPIPFLGDGSGWLLAGDEALLRYVLGREDPEAVAALHAGKAVVLNPTTIREGRITAQIMTLYTTPPDKPASLSFPAVGVPPTGQGWARVVVSPEAAEKQGYGTATTLLAVNPADYRTPQATVDRITAAVEAITSHATVRLETPRGPVDDSVALLVLAVAAAVLVLGMTFVATALAAAEARPDLETMAAVGAAPRTKRAVVAGQALVIALLGTTIGVLAGLPPGVATARVPSGLYRPVMMVRPDGVPVVVHPRPPALLLTIPWPLIGLLVVGLPLLAALGGAVFTRSRLPLPRRRVT</sequence>
<keyword evidence="2" id="KW-1003">Cell membrane</keyword>
<dbReference type="GO" id="GO:0005886">
    <property type="term" value="C:plasma membrane"/>
    <property type="evidence" value="ECO:0007669"/>
    <property type="project" value="UniProtKB-SubCell"/>
</dbReference>
<reference evidence="9" key="1">
    <citation type="submission" date="2019-05" db="EMBL/GenBank/DDBJ databases">
        <title>Isolation, diversity and antifungal activity of Actinobacteria from wheat.</title>
        <authorList>
            <person name="Yu B."/>
        </authorList>
    </citation>
    <scope>NUCLEOTIDE SEQUENCE [LARGE SCALE GENOMIC DNA]</scope>
    <source>
        <strain evidence="9">NEAU-HEGS1-5</strain>
    </source>
</reference>
<evidence type="ECO:0000256" key="1">
    <source>
        <dbReference type="ARBA" id="ARBA00004651"/>
    </source>
</evidence>
<feature type="transmembrane region" description="Helical" evidence="7">
    <location>
        <begin position="485"/>
        <end position="505"/>
    </location>
</feature>
<comment type="similarity">
    <text evidence="6">Belongs to the ABC-4 integral membrane protein family.</text>
</comment>
<evidence type="ECO:0000256" key="7">
    <source>
        <dbReference type="SAM" id="Phobius"/>
    </source>
</evidence>
<dbReference type="InterPro" id="IPR003838">
    <property type="entry name" value="ABC3_permease_C"/>
</dbReference>
<feature type="transmembrane region" description="Helical" evidence="7">
    <location>
        <begin position="272"/>
        <end position="293"/>
    </location>
</feature>
<name>A0A5R8Z8X1_9ACTN</name>
<keyword evidence="3 7" id="KW-0812">Transmembrane</keyword>
<keyword evidence="4 7" id="KW-1133">Transmembrane helix</keyword>
<keyword evidence="5 7" id="KW-0472">Membrane</keyword>
<protein>
    <submittedName>
        <fullName evidence="9">FtsX-like permease family protein</fullName>
    </submittedName>
</protein>
<gene>
    <name evidence="9" type="ORF">FED44_09895</name>
</gene>
<comment type="caution">
    <text evidence="9">The sequence shown here is derived from an EMBL/GenBank/DDBJ whole genome shotgun (WGS) entry which is preliminary data.</text>
</comment>
<evidence type="ECO:0000256" key="6">
    <source>
        <dbReference type="ARBA" id="ARBA00038076"/>
    </source>
</evidence>
<evidence type="ECO:0000256" key="3">
    <source>
        <dbReference type="ARBA" id="ARBA00022692"/>
    </source>
</evidence>
<organism evidence="9 10">
    <name type="scientific">Microbispora triticiradicis</name>
    <dbReference type="NCBI Taxonomy" id="2200763"/>
    <lineage>
        <taxon>Bacteria</taxon>
        <taxon>Bacillati</taxon>
        <taxon>Actinomycetota</taxon>
        <taxon>Actinomycetes</taxon>
        <taxon>Streptosporangiales</taxon>
        <taxon>Streptosporangiaceae</taxon>
        <taxon>Microbispora</taxon>
    </lineage>
</organism>
<evidence type="ECO:0000313" key="9">
    <source>
        <dbReference type="EMBL" id="TLP62259.1"/>
    </source>
</evidence>
<feature type="transmembrane region" description="Helical" evidence="7">
    <location>
        <begin position="733"/>
        <end position="759"/>
    </location>
</feature>
<feature type="transmembrane region" description="Helical" evidence="7">
    <location>
        <begin position="436"/>
        <end position="464"/>
    </location>
</feature>
<dbReference type="OrthoDB" id="3405625at2"/>